<dbReference type="InterPro" id="IPR019734">
    <property type="entry name" value="TPR_rpt"/>
</dbReference>
<feature type="compositionally biased region" description="Polar residues" evidence="2">
    <location>
        <begin position="45"/>
        <end position="71"/>
    </location>
</feature>
<dbReference type="SMART" id="SM00028">
    <property type="entry name" value="TPR"/>
    <property type="match status" value="2"/>
</dbReference>
<feature type="repeat" description="TPR" evidence="1">
    <location>
        <begin position="222"/>
        <end position="255"/>
    </location>
</feature>
<feature type="chain" id="PRO_5014919018" description="Tetratricopeptide repeat protein" evidence="3">
    <location>
        <begin position="28"/>
        <end position="402"/>
    </location>
</feature>
<evidence type="ECO:0000313" key="5">
    <source>
        <dbReference type="Proteomes" id="UP000239735"/>
    </source>
</evidence>
<keyword evidence="1" id="KW-0802">TPR repeat</keyword>
<feature type="signal peptide" evidence="3">
    <location>
        <begin position="1"/>
        <end position="27"/>
    </location>
</feature>
<reference evidence="5" key="1">
    <citation type="submission" date="2018-02" db="EMBL/GenBank/DDBJ databases">
        <authorList>
            <person name="Hausmann B."/>
        </authorList>
    </citation>
    <scope>NUCLEOTIDE SEQUENCE [LARGE SCALE GENOMIC DNA]</scope>
    <source>
        <strain evidence="5">Peat soil MAG SbA5</strain>
    </source>
</reference>
<evidence type="ECO:0000313" key="4">
    <source>
        <dbReference type="EMBL" id="SPE17318.1"/>
    </source>
</evidence>
<gene>
    <name evidence="4" type="ORF">SBA5_10004</name>
</gene>
<proteinExistence type="predicted"/>
<evidence type="ECO:0000256" key="2">
    <source>
        <dbReference type="SAM" id="MobiDB-lite"/>
    </source>
</evidence>
<dbReference type="SUPFAM" id="SSF48452">
    <property type="entry name" value="TPR-like"/>
    <property type="match status" value="1"/>
</dbReference>
<sequence>MRRTSALRLSLCALVCALAPSAFSAFAQEYSPPPTGRIHGRVISPTGQPQNGGTVSLSTDGGETSTYSFPVSGNGEYTGEASIGEYTLLYRATDTPEGKVVDYIQAVIILAGKDVAQDVDMTRQEYMDRLSPEQQKQIQAMRAASAAAAAASNLANDVNAHLEVVNHDLQDAEKARVSAVEILGNTATQQDIDAKAAEIANAKYTEIETLMTKDTASDPNEPIVWIDLARAQLGLRNYLDAETSFKKALELESKAQKPEPQVLGAIEGGLGEVYARTLMVDDANAAFDAAAKADPADAALYLENQAIIFFQAKNVTAQVDAADKAIKADPNNAFLYYIKAQGLAQDAPFDAQADKSILSAECIAAFRKYLELAPTGPFAADVNTALERSEEKPSAPTPPPTN</sequence>
<dbReference type="Proteomes" id="UP000239735">
    <property type="component" value="Unassembled WGS sequence"/>
</dbReference>
<name>A0A2N9L205_9BACT</name>
<organism evidence="4 5">
    <name type="scientific">Candidatus Sulfuritelmatomonas gaucii</name>
    <dbReference type="NCBI Taxonomy" id="2043161"/>
    <lineage>
        <taxon>Bacteria</taxon>
        <taxon>Pseudomonadati</taxon>
        <taxon>Acidobacteriota</taxon>
        <taxon>Terriglobia</taxon>
        <taxon>Terriglobales</taxon>
        <taxon>Acidobacteriaceae</taxon>
        <taxon>Candidatus Sulfuritelmatomonas</taxon>
    </lineage>
</organism>
<protein>
    <recommendedName>
        <fullName evidence="6">Tetratricopeptide repeat protein</fullName>
    </recommendedName>
</protein>
<dbReference type="AlphaFoldDB" id="A0A2N9L205"/>
<evidence type="ECO:0000256" key="1">
    <source>
        <dbReference type="PROSITE-ProRule" id="PRU00339"/>
    </source>
</evidence>
<dbReference type="PROSITE" id="PS50005">
    <property type="entry name" value="TPR"/>
    <property type="match status" value="1"/>
</dbReference>
<accession>A0A2N9L205</accession>
<dbReference type="InterPro" id="IPR011990">
    <property type="entry name" value="TPR-like_helical_dom_sf"/>
</dbReference>
<evidence type="ECO:0000256" key="3">
    <source>
        <dbReference type="SAM" id="SignalP"/>
    </source>
</evidence>
<dbReference type="EMBL" id="OKRB01000001">
    <property type="protein sequence ID" value="SPE17318.1"/>
    <property type="molecule type" value="Genomic_DNA"/>
</dbReference>
<dbReference type="OrthoDB" id="108250at2"/>
<dbReference type="Gene3D" id="1.25.40.10">
    <property type="entry name" value="Tetratricopeptide repeat domain"/>
    <property type="match status" value="1"/>
</dbReference>
<evidence type="ECO:0008006" key="6">
    <source>
        <dbReference type="Google" id="ProtNLM"/>
    </source>
</evidence>
<feature type="region of interest" description="Disordered" evidence="2">
    <location>
        <begin position="43"/>
        <end position="73"/>
    </location>
</feature>
<keyword evidence="3" id="KW-0732">Signal</keyword>
<feature type="region of interest" description="Disordered" evidence="2">
    <location>
        <begin position="381"/>
        <end position="402"/>
    </location>
</feature>